<protein>
    <submittedName>
        <fullName evidence="1">DUF924 domain-containing protein</fullName>
    </submittedName>
</protein>
<dbReference type="Pfam" id="PF06041">
    <property type="entry name" value="DUF924"/>
    <property type="match status" value="1"/>
</dbReference>
<dbReference type="RefSeq" id="WP_208150783.1">
    <property type="nucleotide sequence ID" value="NZ_JAGETV010000028.1"/>
</dbReference>
<reference evidence="1 2" key="1">
    <citation type="submission" date="2021-03" db="EMBL/GenBank/DDBJ databases">
        <title>Thiomicrorhabdus sp.nov.,novel sulfur-oxidizing bacteria isolated from coastal sediment.</title>
        <authorList>
            <person name="Liu X."/>
        </authorList>
    </citation>
    <scope>NUCLEOTIDE SEQUENCE [LARGE SCALE GENOMIC DNA]</scope>
    <source>
        <strain evidence="1 2">6S2-11</strain>
    </source>
</reference>
<evidence type="ECO:0000313" key="1">
    <source>
        <dbReference type="EMBL" id="MBO1928168.1"/>
    </source>
</evidence>
<dbReference type="SUPFAM" id="SSF48452">
    <property type="entry name" value="TPR-like"/>
    <property type="match status" value="1"/>
</dbReference>
<dbReference type="InterPro" id="IPR011990">
    <property type="entry name" value="TPR-like_helical_dom_sf"/>
</dbReference>
<sequence>MNTPDEILRFWYSAPMSQHWFSSTEQIDTEIRDKYEILWQQALDGELNHWQETAEGCLALCIVLDQFPLNMFRGQAKSFSSEQLAVKVCKQAVEKGFDLQLPKDQRGFLYMPLMHSENLADQDEAVRLFDASDLFENAKFARHHREIVRKFGRFPHRNEALGRNSSQAEINYLNSAEAFTG</sequence>
<comment type="caution">
    <text evidence="1">The sequence shown here is derived from an EMBL/GenBank/DDBJ whole genome shotgun (WGS) entry which is preliminary data.</text>
</comment>
<name>A0ABS3Q740_9GAMM</name>
<gene>
    <name evidence="1" type="ORF">J3998_11335</name>
</gene>
<keyword evidence="2" id="KW-1185">Reference proteome</keyword>
<dbReference type="Gene3D" id="1.25.40.10">
    <property type="entry name" value="Tetratricopeptide repeat domain"/>
    <property type="match status" value="1"/>
</dbReference>
<organism evidence="1 2">
    <name type="scientific">Thiomicrorhabdus marina</name>
    <dbReference type="NCBI Taxonomy" id="2818442"/>
    <lineage>
        <taxon>Bacteria</taxon>
        <taxon>Pseudomonadati</taxon>
        <taxon>Pseudomonadota</taxon>
        <taxon>Gammaproteobacteria</taxon>
        <taxon>Thiotrichales</taxon>
        <taxon>Piscirickettsiaceae</taxon>
        <taxon>Thiomicrorhabdus</taxon>
    </lineage>
</organism>
<accession>A0ABS3Q740</accession>
<dbReference type="Gene3D" id="1.20.58.320">
    <property type="entry name" value="TPR-like"/>
    <property type="match status" value="1"/>
</dbReference>
<dbReference type="EMBL" id="JAGETV010000028">
    <property type="protein sequence ID" value="MBO1928168.1"/>
    <property type="molecule type" value="Genomic_DNA"/>
</dbReference>
<proteinExistence type="predicted"/>
<dbReference type="Proteomes" id="UP000664835">
    <property type="component" value="Unassembled WGS sequence"/>
</dbReference>
<evidence type="ECO:0000313" key="2">
    <source>
        <dbReference type="Proteomes" id="UP000664835"/>
    </source>
</evidence>
<dbReference type="InterPro" id="IPR010323">
    <property type="entry name" value="DUF924"/>
</dbReference>